<dbReference type="GO" id="GO:0007165">
    <property type="term" value="P:signal transduction"/>
    <property type="evidence" value="ECO:0007669"/>
    <property type="project" value="TreeGrafter"/>
</dbReference>
<dbReference type="CDD" id="cd03384">
    <property type="entry name" value="PAP2_wunen"/>
    <property type="match status" value="1"/>
</dbReference>
<dbReference type="Gene3D" id="1.20.144.10">
    <property type="entry name" value="Phosphatidic acid phosphatase type 2/haloperoxidase"/>
    <property type="match status" value="1"/>
</dbReference>
<dbReference type="PANTHER" id="PTHR10165">
    <property type="entry name" value="LIPID PHOSPHATE PHOSPHATASE"/>
    <property type="match status" value="1"/>
</dbReference>
<evidence type="ECO:0000256" key="6">
    <source>
        <dbReference type="SAM" id="MobiDB-lite"/>
    </source>
</evidence>
<gene>
    <name evidence="9" type="ORF">TTEB3V08_LOCUS751</name>
</gene>
<dbReference type="PANTHER" id="PTHR10165:SF103">
    <property type="entry name" value="PHOSPHOLIPID PHOSPHATASE HOMOLOG 1.2 HOMOLOG"/>
    <property type="match status" value="1"/>
</dbReference>
<comment type="similarity">
    <text evidence="2">Belongs to the PA-phosphatase related phosphoesterase family.</text>
</comment>
<dbReference type="InterPro" id="IPR043216">
    <property type="entry name" value="PAP-like"/>
</dbReference>
<dbReference type="SMART" id="SM00014">
    <property type="entry name" value="acidPPc"/>
    <property type="match status" value="1"/>
</dbReference>
<name>A0A7R9FFM7_9NEOP</name>
<organism evidence="9">
    <name type="scientific">Timema tahoe</name>
    <dbReference type="NCBI Taxonomy" id="61484"/>
    <lineage>
        <taxon>Eukaryota</taxon>
        <taxon>Metazoa</taxon>
        <taxon>Ecdysozoa</taxon>
        <taxon>Arthropoda</taxon>
        <taxon>Hexapoda</taxon>
        <taxon>Insecta</taxon>
        <taxon>Pterygota</taxon>
        <taxon>Neoptera</taxon>
        <taxon>Polyneoptera</taxon>
        <taxon>Phasmatodea</taxon>
        <taxon>Timematodea</taxon>
        <taxon>Timematoidea</taxon>
        <taxon>Timematidae</taxon>
        <taxon>Timema</taxon>
    </lineage>
</organism>
<protein>
    <recommendedName>
        <fullName evidence="8">Phosphatidic acid phosphatase type 2/haloperoxidase domain-containing protein</fullName>
    </recommendedName>
</protein>
<feature type="transmembrane region" description="Helical" evidence="7">
    <location>
        <begin position="389"/>
        <end position="407"/>
    </location>
</feature>
<keyword evidence="3 7" id="KW-0812">Transmembrane</keyword>
<dbReference type="GO" id="GO:0046839">
    <property type="term" value="P:phospholipid dephosphorylation"/>
    <property type="evidence" value="ECO:0007669"/>
    <property type="project" value="TreeGrafter"/>
</dbReference>
<evidence type="ECO:0000256" key="4">
    <source>
        <dbReference type="ARBA" id="ARBA00022989"/>
    </source>
</evidence>
<comment type="subcellular location">
    <subcellularLocation>
        <location evidence="1">Membrane</location>
        <topology evidence="1">Multi-pass membrane protein</topology>
    </subcellularLocation>
</comment>
<feature type="region of interest" description="Disordered" evidence="6">
    <location>
        <begin position="518"/>
        <end position="538"/>
    </location>
</feature>
<evidence type="ECO:0000256" key="2">
    <source>
        <dbReference type="ARBA" id="ARBA00008816"/>
    </source>
</evidence>
<evidence type="ECO:0000313" key="9">
    <source>
        <dbReference type="EMBL" id="CAD7452573.1"/>
    </source>
</evidence>
<dbReference type="GO" id="GO:0005886">
    <property type="term" value="C:plasma membrane"/>
    <property type="evidence" value="ECO:0007669"/>
    <property type="project" value="TreeGrafter"/>
</dbReference>
<evidence type="ECO:0000259" key="8">
    <source>
        <dbReference type="SMART" id="SM00014"/>
    </source>
</evidence>
<feature type="domain" description="Phosphatidic acid phosphatase type 2/haloperoxidase" evidence="8">
    <location>
        <begin position="321"/>
        <end position="465"/>
    </location>
</feature>
<dbReference type="Pfam" id="PF01569">
    <property type="entry name" value="PAP2"/>
    <property type="match status" value="1"/>
</dbReference>
<evidence type="ECO:0000256" key="1">
    <source>
        <dbReference type="ARBA" id="ARBA00004141"/>
    </source>
</evidence>
<feature type="compositionally biased region" description="Basic and acidic residues" evidence="6">
    <location>
        <begin position="527"/>
        <end position="538"/>
    </location>
</feature>
<evidence type="ECO:0000256" key="3">
    <source>
        <dbReference type="ARBA" id="ARBA00022692"/>
    </source>
</evidence>
<dbReference type="InterPro" id="IPR036938">
    <property type="entry name" value="PAP2/HPO_sf"/>
</dbReference>
<feature type="transmembrane region" description="Helical" evidence="7">
    <location>
        <begin position="419"/>
        <end position="440"/>
    </location>
</feature>
<dbReference type="GO" id="GO:0008195">
    <property type="term" value="F:phosphatidate phosphatase activity"/>
    <property type="evidence" value="ECO:0007669"/>
    <property type="project" value="TreeGrafter"/>
</dbReference>
<evidence type="ECO:0000256" key="5">
    <source>
        <dbReference type="ARBA" id="ARBA00023136"/>
    </source>
</evidence>
<dbReference type="AlphaFoldDB" id="A0A7R9FFM7"/>
<sequence length="538" mass="59716">MSRGVVDPLEGEVESRDNARPKRWVLGHHNHVRRRINKLFLLGELKSRKKIPTPPFIVNRADVENSSSPRSLGGVMTESLYSPSFCHRGRREGDVGKQLICGKLKAVLLIEVRPVYHEKLSHNGTMKDSAESKNTSHLIVPRMEPQESIDRLACVIEPEAVIKLVSARSHHQVQIYFAPALDIISEGTRELGETALPLSCFSVVNVPWSIRQVLQREMGDVDSSFLVVEWLGDTNSIICGAPSSGYAHNTSGTGTIELKCLVPASVEELANALVVLSSTAEDGEIELWVVEACTYSIDEYELAKSAKRRMVNGARQAMAWYWEYLVGLVIVLIITVVAKLLIGEPRPHFLDTCQPDVAVNCTAGSYMPVFTCTNKNFTSWDTKDSTKSFPSGHAAISVYTALFLMWFTQRRVPYNTTYLLVPWIQCMCVVWAMLCSFSRITDNRHHWWDVLAGSILGVIVAISTVRIFCGGFLVSKCTSEPAPVRISKLDSVIQENGHIGSSNGGTKHQSVRRLLSSTSSYTSSVNPEDKELHEISLT</sequence>
<dbReference type="GO" id="GO:0006644">
    <property type="term" value="P:phospholipid metabolic process"/>
    <property type="evidence" value="ECO:0007669"/>
    <property type="project" value="InterPro"/>
</dbReference>
<keyword evidence="4 7" id="KW-1133">Transmembrane helix</keyword>
<proteinExistence type="inferred from homology"/>
<dbReference type="EMBL" id="OE000132">
    <property type="protein sequence ID" value="CAD7452573.1"/>
    <property type="molecule type" value="Genomic_DNA"/>
</dbReference>
<accession>A0A7R9FFM7</accession>
<reference evidence="9" key="1">
    <citation type="submission" date="2020-11" db="EMBL/GenBank/DDBJ databases">
        <authorList>
            <person name="Tran Van P."/>
        </authorList>
    </citation>
    <scope>NUCLEOTIDE SEQUENCE</scope>
</reference>
<dbReference type="InterPro" id="IPR000326">
    <property type="entry name" value="PAP2/HPO"/>
</dbReference>
<evidence type="ECO:0000256" key="7">
    <source>
        <dbReference type="SAM" id="Phobius"/>
    </source>
</evidence>
<keyword evidence="5 7" id="KW-0472">Membrane</keyword>
<feature type="transmembrane region" description="Helical" evidence="7">
    <location>
        <begin position="319"/>
        <end position="342"/>
    </location>
</feature>
<dbReference type="SUPFAM" id="SSF48317">
    <property type="entry name" value="Acid phosphatase/Vanadium-dependent haloperoxidase"/>
    <property type="match status" value="1"/>
</dbReference>
<feature type="transmembrane region" description="Helical" evidence="7">
    <location>
        <begin position="446"/>
        <end position="469"/>
    </location>
</feature>